<dbReference type="AlphaFoldDB" id="A0A9P1FL28"/>
<sequence length="247" mass="27891">MQSTCHWWVVMRHGFDLILNQASTAVSTSLQFFPSCLSDGYLFLTSLYEHVGKLATYGFVNFTGMRTLLKGIASKFQPGALVQEALAGRRFLDLGSGDGRAVIAAAVIVPSLSECVGVELSMSRHQLAAKNRSRLPEKLKEIVRFDQCDIMQVPPVELGRMEIVWLANLRFPDETVASINEYLETNCAREVNAVVATLRECHFRRPNEMWTEQVSMSWNPAGWQVFCYYLPMQEKEAAQEIPNNFCQ</sequence>
<keyword evidence="3" id="KW-1185">Reference proteome</keyword>
<dbReference type="EMBL" id="CAMXCT010000377">
    <property type="protein sequence ID" value="CAI3977947.1"/>
    <property type="molecule type" value="Genomic_DNA"/>
</dbReference>
<dbReference type="EMBL" id="CAMXCT020000377">
    <property type="protein sequence ID" value="CAL1131322.1"/>
    <property type="molecule type" value="Genomic_DNA"/>
</dbReference>
<dbReference type="InterPro" id="IPR029063">
    <property type="entry name" value="SAM-dependent_MTases_sf"/>
</dbReference>
<reference evidence="2 3" key="2">
    <citation type="submission" date="2024-05" db="EMBL/GenBank/DDBJ databases">
        <authorList>
            <person name="Chen Y."/>
            <person name="Shah S."/>
            <person name="Dougan E. K."/>
            <person name="Thang M."/>
            <person name="Chan C."/>
        </authorList>
    </citation>
    <scope>NUCLEOTIDE SEQUENCE [LARGE SCALE GENOMIC DNA]</scope>
</reference>
<evidence type="ECO:0000313" key="2">
    <source>
        <dbReference type="EMBL" id="CAL4765259.1"/>
    </source>
</evidence>
<evidence type="ECO:0000313" key="3">
    <source>
        <dbReference type="Proteomes" id="UP001152797"/>
    </source>
</evidence>
<dbReference type="OrthoDB" id="66144at2759"/>
<dbReference type="EMBL" id="CAMXCT030000377">
    <property type="protein sequence ID" value="CAL4765259.1"/>
    <property type="molecule type" value="Genomic_DNA"/>
</dbReference>
<reference evidence="1" key="1">
    <citation type="submission" date="2022-10" db="EMBL/GenBank/DDBJ databases">
        <authorList>
            <person name="Chen Y."/>
            <person name="Dougan E. K."/>
            <person name="Chan C."/>
            <person name="Rhodes N."/>
            <person name="Thang M."/>
        </authorList>
    </citation>
    <scope>NUCLEOTIDE SEQUENCE</scope>
</reference>
<protein>
    <submittedName>
        <fullName evidence="2">N-acetyl-gamma-glutamyl-phosphate reductase</fullName>
    </submittedName>
</protein>
<dbReference type="CDD" id="cd02440">
    <property type="entry name" value="AdoMet_MTases"/>
    <property type="match status" value="1"/>
</dbReference>
<accession>A0A9P1FL28</accession>
<organism evidence="1">
    <name type="scientific">Cladocopium goreaui</name>
    <dbReference type="NCBI Taxonomy" id="2562237"/>
    <lineage>
        <taxon>Eukaryota</taxon>
        <taxon>Sar</taxon>
        <taxon>Alveolata</taxon>
        <taxon>Dinophyceae</taxon>
        <taxon>Suessiales</taxon>
        <taxon>Symbiodiniaceae</taxon>
        <taxon>Cladocopium</taxon>
    </lineage>
</organism>
<gene>
    <name evidence="1" type="ORF">C1SCF055_LOCUS6043</name>
</gene>
<evidence type="ECO:0000313" key="1">
    <source>
        <dbReference type="EMBL" id="CAI3977947.1"/>
    </source>
</evidence>
<proteinExistence type="predicted"/>
<name>A0A9P1FL28_9DINO</name>
<comment type="caution">
    <text evidence="1">The sequence shown here is derived from an EMBL/GenBank/DDBJ whole genome shotgun (WGS) entry which is preliminary data.</text>
</comment>
<dbReference type="Gene3D" id="3.40.50.150">
    <property type="entry name" value="Vaccinia Virus protein VP39"/>
    <property type="match status" value="1"/>
</dbReference>
<dbReference type="SUPFAM" id="SSF53335">
    <property type="entry name" value="S-adenosyl-L-methionine-dependent methyltransferases"/>
    <property type="match status" value="1"/>
</dbReference>
<dbReference type="Proteomes" id="UP001152797">
    <property type="component" value="Unassembled WGS sequence"/>
</dbReference>